<dbReference type="InterPro" id="IPR000468">
    <property type="entry name" value="Barstar"/>
</dbReference>
<evidence type="ECO:0000313" key="3">
    <source>
        <dbReference type="EMBL" id="MDN4600663.1"/>
    </source>
</evidence>
<sequence length="247" mass="28302">MNYKYSLFDEDGSLIIGHCDNIAGLLETNISETADEDYYDLSFINFHFSADFKQICSNRKYPISNLYILILDHCGNKIGNYYFVLNTQKVFTSSDLKDGRDVNIAGYLPIALSMEILRLWDLGRELKQKNIWSQFTNHQREIWMEIIRNRNNYCKISSNIQDITNQTYYVDGRHITDKISFYFALGESINGPGGYFGGCLDSLSDCLCGGFGVKPPFTIEINGFADKCEIIENILEVLNEHNVTIKL</sequence>
<name>A0ABT8J6E7_9BACL</name>
<feature type="domain" description="Barstar (barnase inhibitor)" evidence="2">
    <location>
        <begin position="166"/>
        <end position="239"/>
    </location>
</feature>
<accession>A0ABT8J6E7</accession>
<evidence type="ECO:0000256" key="1">
    <source>
        <dbReference type="ARBA" id="ARBA00006845"/>
    </source>
</evidence>
<dbReference type="InterPro" id="IPR035905">
    <property type="entry name" value="Barstar-like_sf"/>
</dbReference>
<dbReference type="Proteomes" id="UP001174205">
    <property type="component" value="Unassembled WGS sequence"/>
</dbReference>
<gene>
    <name evidence="3" type="ORF">P5G61_05455</name>
</gene>
<keyword evidence="4" id="KW-1185">Reference proteome</keyword>
<dbReference type="Gene3D" id="3.30.370.10">
    <property type="entry name" value="Barstar-like"/>
    <property type="match status" value="1"/>
</dbReference>
<organism evidence="3 4">
    <name type="scientific">Paenibacillus vandeheii</name>
    <dbReference type="NCBI Taxonomy" id="3035917"/>
    <lineage>
        <taxon>Bacteria</taxon>
        <taxon>Bacillati</taxon>
        <taxon>Bacillota</taxon>
        <taxon>Bacilli</taxon>
        <taxon>Bacillales</taxon>
        <taxon>Paenibacillaceae</taxon>
        <taxon>Paenibacillus</taxon>
    </lineage>
</organism>
<evidence type="ECO:0000313" key="4">
    <source>
        <dbReference type="Proteomes" id="UP001174205"/>
    </source>
</evidence>
<dbReference type="EMBL" id="JAROCD010000002">
    <property type="protein sequence ID" value="MDN4600663.1"/>
    <property type="molecule type" value="Genomic_DNA"/>
</dbReference>
<dbReference type="SUPFAM" id="SSF52038">
    <property type="entry name" value="Barstar-related"/>
    <property type="match status" value="1"/>
</dbReference>
<comment type="caution">
    <text evidence="3">The sequence shown here is derived from an EMBL/GenBank/DDBJ whole genome shotgun (WGS) entry which is preliminary data.</text>
</comment>
<dbReference type="Pfam" id="PF01337">
    <property type="entry name" value="Barstar"/>
    <property type="match status" value="1"/>
</dbReference>
<protein>
    <submittedName>
        <fullName evidence="3">Barstar family protein</fullName>
    </submittedName>
</protein>
<comment type="similarity">
    <text evidence="1">Belongs to the barstar family.</text>
</comment>
<reference evidence="3" key="1">
    <citation type="submission" date="2023-03" db="EMBL/GenBank/DDBJ databases">
        <title>MT1 and MT2 Draft Genomes of Novel Species.</title>
        <authorList>
            <person name="Venkateswaran K."/>
        </authorList>
    </citation>
    <scope>NUCLEOTIDE SEQUENCE</scope>
    <source>
        <strain evidence="3">F6_3S_P_1C</strain>
    </source>
</reference>
<proteinExistence type="inferred from homology"/>
<evidence type="ECO:0000259" key="2">
    <source>
        <dbReference type="Pfam" id="PF01337"/>
    </source>
</evidence>
<dbReference type="RefSeq" id="WP_285075060.1">
    <property type="nucleotide sequence ID" value="NZ_JAROCD010000002.1"/>
</dbReference>